<comment type="caution">
    <text evidence="3">The sequence shown here is derived from an EMBL/GenBank/DDBJ whole genome shotgun (WGS) entry which is preliminary data.</text>
</comment>
<evidence type="ECO:0000259" key="2">
    <source>
        <dbReference type="PROSITE" id="PS50249"/>
    </source>
</evidence>
<evidence type="ECO:0000313" key="3">
    <source>
        <dbReference type="EMBL" id="CAK7948213.1"/>
    </source>
</evidence>
<evidence type="ECO:0000313" key="4">
    <source>
        <dbReference type="Proteomes" id="UP001162060"/>
    </source>
</evidence>
<dbReference type="Pfam" id="PF03665">
    <property type="entry name" value="UPF0172"/>
    <property type="match status" value="1"/>
</dbReference>
<dbReference type="EMBL" id="CAKLBY020000394">
    <property type="protein sequence ID" value="CAK7948213.1"/>
    <property type="molecule type" value="Genomic_DNA"/>
</dbReference>
<dbReference type="InterPro" id="IPR005366">
    <property type="entry name" value="EMC8/9"/>
</dbReference>
<gene>
    <name evidence="3" type="ORF">PM001_LOCUS33363</name>
</gene>
<dbReference type="PANTHER" id="PTHR12941:SF10">
    <property type="entry name" value="ER MEMBRANE PROTEIN COMPLEX SUBUNIT 8_9 HOMOLOG"/>
    <property type="match status" value="1"/>
</dbReference>
<organism evidence="3 4">
    <name type="scientific">Peronospora matthiolae</name>
    <dbReference type="NCBI Taxonomy" id="2874970"/>
    <lineage>
        <taxon>Eukaryota</taxon>
        <taxon>Sar</taxon>
        <taxon>Stramenopiles</taxon>
        <taxon>Oomycota</taxon>
        <taxon>Peronosporomycetes</taxon>
        <taxon>Peronosporales</taxon>
        <taxon>Peronosporaceae</taxon>
        <taxon>Peronospora</taxon>
    </lineage>
</organism>
<comment type="similarity">
    <text evidence="1">Belongs to the EMC8/EMC9 family.</text>
</comment>
<proteinExistence type="inferred from homology"/>
<dbReference type="PANTHER" id="PTHR12941">
    <property type="entry name" value="ER MEMBRANE PROTEIN COMPLEX"/>
    <property type="match status" value="1"/>
</dbReference>
<dbReference type="PROSITE" id="PS50249">
    <property type="entry name" value="MPN"/>
    <property type="match status" value="1"/>
</dbReference>
<dbReference type="AlphaFoldDB" id="A0AAV1VPQ4"/>
<evidence type="ECO:0000256" key="1">
    <source>
        <dbReference type="ARBA" id="ARBA00007461"/>
    </source>
</evidence>
<feature type="domain" description="MPN" evidence="2">
    <location>
        <begin position="6"/>
        <end position="140"/>
    </location>
</feature>
<dbReference type="CDD" id="cd08060">
    <property type="entry name" value="MPN_UPF0172"/>
    <property type="match status" value="1"/>
</dbReference>
<protein>
    <recommendedName>
        <fullName evidence="2">MPN domain-containing protein</fullName>
    </recommendedName>
</protein>
<accession>A0AAV1VPQ4</accession>
<dbReference type="Proteomes" id="UP001162060">
    <property type="component" value="Unassembled WGS sequence"/>
</dbReference>
<dbReference type="GO" id="GO:0072546">
    <property type="term" value="C:EMC complex"/>
    <property type="evidence" value="ECO:0007669"/>
    <property type="project" value="InterPro"/>
</dbReference>
<sequence length="201" mass="22058">MTDRVSTVQTQSYVKLMLHAAKRPADSVCGLLLGQKKGQGVEIMDAMPLFHHEAPLAPLLEVACAMVDAFCQSDQKLTIVGFYYAENGHSSSESGTGLSHFAEKVADRVEHQFSHACVLLVDKKEFGNGTKGGLQLLLKDVKRGWSKAEDRLQVAQGAAGVLAQGLQQDAQDHLVDFEEHLEDPSKDWRNPHVVELLKLNV</sequence>
<name>A0AAV1VPQ4_9STRA</name>
<reference evidence="3" key="1">
    <citation type="submission" date="2024-01" db="EMBL/GenBank/DDBJ databases">
        <authorList>
            <person name="Webb A."/>
        </authorList>
    </citation>
    <scope>NUCLEOTIDE SEQUENCE</scope>
    <source>
        <strain evidence="3">Pm1</strain>
    </source>
</reference>
<dbReference type="InterPro" id="IPR037518">
    <property type="entry name" value="MPN"/>
</dbReference>
<dbReference type="Gene3D" id="3.40.140.10">
    <property type="entry name" value="Cytidine Deaminase, domain 2"/>
    <property type="match status" value="1"/>
</dbReference>